<evidence type="ECO:0000313" key="10">
    <source>
        <dbReference type="EMBL" id="KAL0965513.1"/>
    </source>
</evidence>
<dbReference type="PRINTS" id="PR00831">
    <property type="entry name" value="NEUROPHYSIN"/>
</dbReference>
<feature type="transmembrane region" description="Helical" evidence="9">
    <location>
        <begin position="33"/>
        <end position="51"/>
    </location>
</feature>
<comment type="subcellular location">
    <subcellularLocation>
        <location evidence="1">Secreted</location>
    </subcellularLocation>
</comment>
<protein>
    <recommendedName>
        <fullName evidence="12">Isotocin</fullName>
    </recommendedName>
</protein>
<keyword evidence="8" id="KW-1015">Disulfide bond</keyword>
<gene>
    <name evidence="10" type="ORF">UPYG_G00282290</name>
</gene>
<dbReference type="GO" id="GO:0005576">
    <property type="term" value="C:extracellular region"/>
    <property type="evidence" value="ECO:0007669"/>
    <property type="project" value="UniProtKB-SubCell"/>
</dbReference>
<keyword evidence="9" id="KW-1133">Transmembrane helix</keyword>
<evidence type="ECO:0000256" key="8">
    <source>
        <dbReference type="ARBA" id="ARBA00023157"/>
    </source>
</evidence>
<evidence type="ECO:0000256" key="5">
    <source>
        <dbReference type="ARBA" id="ARBA00022702"/>
    </source>
</evidence>
<name>A0ABD0W7N9_UMBPY</name>
<keyword evidence="4" id="KW-0165">Cleavage on pair of basic residues</keyword>
<keyword evidence="11" id="KW-1185">Reference proteome</keyword>
<evidence type="ECO:0008006" key="12">
    <source>
        <dbReference type="Google" id="ProtNLM"/>
    </source>
</evidence>
<dbReference type="InterPro" id="IPR022423">
    <property type="entry name" value="Neurohypophysial_hormone_CS"/>
</dbReference>
<keyword evidence="6" id="KW-0732">Signal</keyword>
<dbReference type="AlphaFoldDB" id="A0ABD0W7N9"/>
<dbReference type="PANTHER" id="PTHR11681:SF5">
    <property type="entry name" value="ISOTOCIN"/>
    <property type="match status" value="1"/>
</dbReference>
<evidence type="ECO:0000256" key="6">
    <source>
        <dbReference type="ARBA" id="ARBA00022729"/>
    </source>
</evidence>
<dbReference type="Proteomes" id="UP001557470">
    <property type="component" value="Unassembled WGS sequence"/>
</dbReference>
<evidence type="ECO:0000256" key="9">
    <source>
        <dbReference type="SAM" id="Phobius"/>
    </source>
</evidence>
<evidence type="ECO:0000256" key="2">
    <source>
        <dbReference type="ARBA" id="ARBA00007369"/>
    </source>
</evidence>
<dbReference type="GO" id="GO:0005179">
    <property type="term" value="F:hormone activity"/>
    <property type="evidence" value="ECO:0007669"/>
    <property type="project" value="UniProtKB-KW"/>
</dbReference>
<keyword evidence="5" id="KW-0372">Hormone</keyword>
<evidence type="ECO:0000256" key="1">
    <source>
        <dbReference type="ARBA" id="ARBA00004613"/>
    </source>
</evidence>
<comment type="similarity">
    <text evidence="2">Belongs to the vasopressin/oxytocin family.</text>
</comment>
<organism evidence="10 11">
    <name type="scientific">Umbra pygmaea</name>
    <name type="common">Eastern mudminnow</name>
    <dbReference type="NCBI Taxonomy" id="75934"/>
    <lineage>
        <taxon>Eukaryota</taxon>
        <taxon>Metazoa</taxon>
        <taxon>Chordata</taxon>
        <taxon>Craniata</taxon>
        <taxon>Vertebrata</taxon>
        <taxon>Euteleostomi</taxon>
        <taxon>Actinopterygii</taxon>
        <taxon>Neopterygii</taxon>
        <taxon>Teleostei</taxon>
        <taxon>Protacanthopterygii</taxon>
        <taxon>Esociformes</taxon>
        <taxon>Umbridae</taxon>
        <taxon>Umbra</taxon>
    </lineage>
</organism>
<dbReference type="Gene3D" id="2.60.9.10">
    <property type="entry name" value="Neurohypophysial hormone domain"/>
    <property type="match status" value="1"/>
</dbReference>
<evidence type="ECO:0000313" key="11">
    <source>
        <dbReference type="Proteomes" id="UP001557470"/>
    </source>
</evidence>
<accession>A0ABD0W7N9</accession>
<comment type="caution">
    <text evidence="10">The sequence shown here is derived from an EMBL/GenBank/DDBJ whole genome shotgun (WGS) entry which is preliminary data.</text>
</comment>
<evidence type="ECO:0000256" key="4">
    <source>
        <dbReference type="ARBA" id="ARBA00022685"/>
    </source>
</evidence>
<sequence length="185" mass="19792">MQLFTTKTITSNNPYQDQPSTQFRCNMAMSGTPMSAVCLLFLLAVCTACYISNCPIGGKRSVLDFPLRKCISCGPGDRGRCFGPSICCGEGMGCYVGSPEAAACVEENYLPSPCEAGGKVCGSEEGRCAAHGICCDSEGCTIDQSCFEEIEGDYISQSESSSHGHDLLMKLLHMISHTAPYKVHQ</sequence>
<reference evidence="10 11" key="1">
    <citation type="submission" date="2024-06" db="EMBL/GenBank/DDBJ databases">
        <authorList>
            <person name="Pan Q."/>
            <person name="Wen M."/>
            <person name="Jouanno E."/>
            <person name="Zahm M."/>
            <person name="Klopp C."/>
            <person name="Cabau C."/>
            <person name="Louis A."/>
            <person name="Berthelot C."/>
            <person name="Parey E."/>
            <person name="Roest Crollius H."/>
            <person name="Montfort J."/>
            <person name="Robinson-Rechavi M."/>
            <person name="Bouchez O."/>
            <person name="Lampietro C."/>
            <person name="Lopez Roques C."/>
            <person name="Donnadieu C."/>
            <person name="Postlethwait J."/>
            <person name="Bobe J."/>
            <person name="Verreycken H."/>
            <person name="Guiguen Y."/>
        </authorList>
    </citation>
    <scope>NUCLEOTIDE SEQUENCE [LARGE SCALE GENOMIC DNA]</scope>
    <source>
        <strain evidence="10">Up_M1</strain>
        <tissue evidence="10">Testis</tissue>
    </source>
</reference>
<keyword evidence="9" id="KW-0472">Membrane</keyword>
<dbReference type="FunFam" id="2.60.9.10:FF:000001">
    <property type="entry name" value="oxytocin-neurophysin 1"/>
    <property type="match status" value="1"/>
</dbReference>
<dbReference type="SUPFAM" id="SSF49606">
    <property type="entry name" value="Neurophysin II"/>
    <property type="match status" value="1"/>
</dbReference>
<evidence type="ECO:0000256" key="3">
    <source>
        <dbReference type="ARBA" id="ARBA00022525"/>
    </source>
</evidence>
<keyword evidence="7" id="KW-0027">Amidation</keyword>
<evidence type="ECO:0000256" key="7">
    <source>
        <dbReference type="ARBA" id="ARBA00022815"/>
    </source>
</evidence>
<dbReference type="PANTHER" id="PTHR11681">
    <property type="entry name" value="NEUROPHYSIN"/>
    <property type="match status" value="1"/>
</dbReference>
<proteinExistence type="inferred from homology"/>
<keyword evidence="3" id="KW-0964">Secreted</keyword>
<dbReference type="SMART" id="SM00003">
    <property type="entry name" value="NH"/>
    <property type="match status" value="1"/>
</dbReference>
<dbReference type="InterPro" id="IPR036387">
    <property type="entry name" value="Neurhyp_horm_dom_sf"/>
</dbReference>
<dbReference type="EMBL" id="JAGEUA010000009">
    <property type="protein sequence ID" value="KAL0965513.1"/>
    <property type="molecule type" value="Genomic_DNA"/>
</dbReference>
<keyword evidence="9" id="KW-0812">Transmembrane</keyword>
<dbReference type="PROSITE" id="PS00264">
    <property type="entry name" value="NEUROHYPOPHYS_HORM"/>
    <property type="match status" value="1"/>
</dbReference>
<dbReference type="Pfam" id="PF00184">
    <property type="entry name" value="Hormone_5"/>
    <property type="match status" value="1"/>
</dbReference>
<dbReference type="InterPro" id="IPR000981">
    <property type="entry name" value="Neurhyp_horm"/>
</dbReference>